<feature type="compositionally biased region" description="Basic residues" evidence="1">
    <location>
        <begin position="26"/>
        <end position="39"/>
    </location>
</feature>
<dbReference type="Proteomes" id="UP000694569">
    <property type="component" value="Unplaced"/>
</dbReference>
<accession>A0A8C5M3V1</accession>
<dbReference type="Ensembl" id="ENSLLET00000008717.1">
    <property type="protein sequence ID" value="ENSLLEP00000008384.1"/>
    <property type="gene ID" value="ENSLLEG00000005322.1"/>
</dbReference>
<sequence length="82" mass="9374">MNRLTSLIEIARKTRCQPAEHSLPNTHRKTHRTLTKTRKTSGLTPPNTPEKPEQPPITAQSSRWKKPTLQTNRVKKNPVSLI</sequence>
<evidence type="ECO:0000313" key="3">
    <source>
        <dbReference type="Proteomes" id="UP000694569"/>
    </source>
</evidence>
<keyword evidence="3" id="KW-1185">Reference proteome</keyword>
<name>A0A8C5M3V1_9ANUR</name>
<evidence type="ECO:0000313" key="2">
    <source>
        <dbReference type="Ensembl" id="ENSLLEP00000008384.1"/>
    </source>
</evidence>
<evidence type="ECO:0000256" key="1">
    <source>
        <dbReference type="SAM" id="MobiDB-lite"/>
    </source>
</evidence>
<reference evidence="2" key="2">
    <citation type="submission" date="2025-09" db="UniProtKB">
        <authorList>
            <consortium name="Ensembl"/>
        </authorList>
    </citation>
    <scope>IDENTIFICATION</scope>
</reference>
<feature type="compositionally biased region" description="Polar residues" evidence="1">
    <location>
        <begin position="57"/>
        <end position="72"/>
    </location>
</feature>
<dbReference type="AlphaFoldDB" id="A0A8C5M3V1"/>
<protein>
    <submittedName>
        <fullName evidence="2">Uncharacterized protein</fullName>
    </submittedName>
</protein>
<reference evidence="2" key="1">
    <citation type="submission" date="2025-08" db="UniProtKB">
        <authorList>
            <consortium name="Ensembl"/>
        </authorList>
    </citation>
    <scope>IDENTIFICATION</scope>
</reference>
<organism evidence="2 3">
    <name type="scientific">Leptobrachium leishanense</name>
    <name type="common">Leishan spiny toad</name>
    <dbReference type="NCBI Taxonomy" id="445787"/>
    <lineage>
        <taxon>Eukaryota</taxon>
        <taxon>Metazoa</taxon>
        <taxon>Chordata</taxon>
        <taxon>Craniata</taxon>
        <taxon>Vertebrata</taxon>
        <taxon>Euteleostomi</taxon>
        <taxon>Amphibia</taxon>
        <taxon>Batrachia</taxon>
        <taxon>Anura</taxon>
        <taxon>Pelobatoidea</taxon>
        <taxon>Megophryidae</taxon>
        <taxon>Leptobrachium</taxon>
    </lineage>
</organism>
<proteinExistence type="predicted"/>
<feature type="region of interest" description="Disordered" evidence="1">
    <location>
        <begin position="15"/>
        <end position="82"/>
    </location>
</feature>